<evidence type="ECO:0000256" key="1">
    <source>
        <dbReference type="SAM" id="Phobius"/>
    </source>
</evidence>
<accession>A0ABN6YEB2</accession>
<name>A0ABN6YEB2_9MICO</name>
<keyword evidence="1" id="KW-1133">Transmembrane helix</keyword>
<evidence type="ECO:0000313" key="3">
    <source>
        <dbReference type="Proteomes" id="UP001321477"/>
    </source>
</evidence>
<dbReference type="Proteomes" id="UP001321477">
    <property type="component" value="Chromosome"/>
</dbReference>
<organism evidence="2 3">
    <name type="scientific">Agromyces marinus</name>
    <dbReference type="NCBI Taxonomy" id="1389020"/>
    <lineage>
        <taxon>Bacteria</taxon>
        <taxon>Bacillati</taxon>
        <taxon>Actinomycetota</taxon>
        <taxon>Actinomycetes</taxon>
        <taxon>Micrococcales</taxon>
        <taxon>Microbacteriaceae</taxon>
        <taxon>Agromyces</taxon>
    </lineage>
</organism>
<feature type="transmembrane region" description="Helical" evidence="1">
    <location>
        <begin position="109"/>
        <end position="130"/>
    </location>
</feature>
<proteinExistence type="predicted"/>
<protein>
    <submittedName>
        <fullName evidence="2">Uncharacterized protein</fullName>
    </submittedName>
</protein>
<dbReference type="EMBL" id="AP027734">
    <property type="protein sequence ID" value="BDZ55496.1"/>
    <property type="molecule type" value="Genomic_DNA"/>
</dbReference>
<feature type="transmembrane region" description="Helical" evidence="1">
    <location>
        <begin position="142"/>
        <end position="163"/>
    </location>
</feature>
<feature type="transmembrane region" description="Helical" evidence="1">
    <location>
        <begin position="79"/>
        <end position="97"/>
    </location>
</feature>
<keyword evidence="1" id="KW-0812">Transmembrane</keyword>
<feature type="transmembrane region" description="Helical" evidence="1">
    <location>
        <begin position="169"/>
        <end position="190"/>
    </location>
</feature>
<keyword evidence="3" id="KW-1185">Reference proteome</keyword>
<gene>
    <name evidence="2" type="ORF">GCM10025870_25690</name>
</gene>
<sequence>MTDGSAADWARRADTVAQNLRADEIDRRALAGLPGARDALEELGARSAQELRTWRDARLAELRASEPAIAAAISPRGGAAFGHLVATLGAGTAYALFFSRGQLGVQTEVVASAVALGVATGGLALATRTAGRNAVTARDVTVAWILTVLAVVAAIAALAQAGSAGGMPVAGGIALAFALAMLAMAVLTTARRLRAPVASRAAREHRVAAIRAEFGAEVARVRADAVARIESVLAAAPPEAVAAAAAEIGAAYEILRDRGRVGAAAKPHRPGLLLVDVPVGNAARSTGMPDEGRLVPALAPTT</sequence>
<evidence type="ECO:0000313" key="2">
    <source>
        <dbReference type="EMBL" id="BDZ55496.1"/>
    </source>
</evidence>
<keyword evidence="1" id="KW-0472">Membrane</keyword>
<dbReference type="RefSeq" id="WP_234659728.1">
    <property type="nucleotide sequence ID" value="NZ_AP027734.1"/>
</dbReference>
<reference evidence="3" key="1">
    <citation type="journal article" date="2019" name="Int. J. Syst. Evol. Microbiol.">
        <title>The Global Catalogue of Microorganisms (GCM) 10K type strain sequencing project: providing services to taxonomists for standard genome sequencing and annotation.</title>
        <authorList>
            <consortium name="The Broad Institute Genomics Platform"/>
            <consortium name="The Broad Institute Genome Sequencing Center for Infectious Disease"/>
            <person name="Wu L."/>
            <person name="Ma J."/>
        </authorList>
    </citation>
    <scope>NUCLEOTIDE SEQUENCE [LARGE SCALE GENOMIC DNA]</scope>
    <source>
        <strain evidence="3">NBRC 109019</strain>
    </source>
</reference>